<organism evidence="3 4">
    <name type="scientific">Capillimicrobium parvum</name>
    <dbReference type="NCBI Taxonomy" id="2884022"/>
    <lineage>
        <taxon>Bacteria</taxon>
        <taxon>Bacillati</taxon>
        <taxon>Actinomycetota</taxon>
        <taxon>Thermoleophilia</taxon>
        <taxon>Solirubrobacterales</taxon>
        <taxon>Capillimicrobiaceae</taxon>
        <taxon>Capillimicrobium</taxon>
    </lineage>
</organism>
<evidence type="ECO:0000256" key="1">
    <source>
        <dbReference type="SAM" id="MobiDB-lite"/>
    </source>
</evidence>
<dbReference type="Proteomes" id="UP001162834">
    <property type="component" value="Chromosome"/>
</dbReference>
<evidence type="ECO:0000313" key="4">
    <source>
        <dbReference type="Proteomes" id="UP001162834"/>
    </source>
</evidence>
<gene>
    <name evidence="3" type="ORF">DSM104329_04619</name>
</gene>
<feature type="signal peptide" evidence="2">
    <location>
        <begin position="1"/>
        <end position="25"/>
    </location>
</feature>
<evidence type="ECO:0000313" key="3">
    <source>
        <dbReference type="EMBL" id="UGS38196.1"/>
    </source>
</evidence>
<feature type="chain" id="PRO_5038351992" evidence="2">
    <location>
        <begin position="26"/>
        <end position="556"/>
    </location>
</feature>
<keyword evidence="4" id="KW-1185">Reference proteome</keyword>
<keyword evidence="2" id="KW-0732">Signal</keyword>
<evidence type="ECO:0000256" key="2">
    <source>
        <dbReference type="SAM" id="SignalP"/>
    </source>
</evidence>
<feature type="region of interest" description="Disordered" evidence="1">
    <location>
        <begin position="430"/>
        <end position="463"/>
    </location>
</feature>
<name>A0A9E6Y2F2_9ACTN</name>
<dbReference type="AlphaFoldDB" id="A0A9E6Y2F2"/>
<accession>A0A9E6Y2F2</accession>
<protein>
    <submittedName>
        <fullName evidence="3">Uncharacterized protein</fullName>
    </submittedName>
</protein>
<proteinExistence type="predicted"/>
<reference evidence="3" key="1">
    <citation type="journal article" date="2022" name="Int. J. Syst. Evol. Microbiol.">
        <title>Pseudomonas aegrilactucae sp. nov. and Pseudomonas morbosilactucae sp. nov., pathogens causing bacterial rot of lettuce in Japan.</title>
        <authorList>
            <person name="Sawada H."/>
            <person name="Fujikawa T."/>
            <person name="Satou M."/>
        </authorList>
    </citation>
    <scope>NUCLEOTIDE SEQUENCE</scope>
    <source>
        <strain evidence="3">0166_1</strain>
    </source>
</reference>
<dbReference type="RefSeq" id="WP_259312226.1">
    <property type="nucleotide sequence ID" value="NZ_CP087164.1"/>
</dbReference>
<dbReference type="EMBL" id="CP087164">
    <property type="protein sequence ID" value="UGS38196.1"/>
    <property type="molecule type" value="Genomic_DNA"/>
</dbReference>
<dbReference type="KEGG" id="sbae:DSM104329_04619"/>
<sequence length="556" mass="56368">MRLSHLLAAAGSLPVLAIAPSAAHAAFGVTTLAATPGSTQAGGHADFTLDMSFAAGDDVRDLVIHLPKGFVGNPQAATVCTQAQFASDKCPSGAQVGTTTVTATVTPNGMLPAVTQTQAVSGQVFNLQPRAGEPARLGVLLPATSTGGGLVTTRPIRLQSVATVRTNGDYGLDSTMANLPRTVESNVGSLTSHIDRIQLTLRSRAPGASLPFLTNPTTCTPATTSVDATSYAGARGSNASTFTPTGCDAVPYDPKVTATLDGAGVHQHPKLTTVVSQQADEATSSRVVVTLPSGIGPNLAALSNPCSSEAFQSGDCPDSAKVGSGTAVTPLLADPLSGPVYLVTAPSGGLPQLGIALAGLLPVKLRASVSVGSGTRLVSTLDGLPDVPLSSFTLVLDGGDRGLLVSGLDLCAAQPTVDAVFTSQSGMERTATAPATATNCAPDPSGSGPTGGGGGVKKRRPKVTARLSRAGTLVVVARVPKGASKLRRVRVSLPKGLKADAGRRLRVNRAKGARSIRLRVAARHLTGTTMSKKAKVTVVARTAAGRTYEVRAKLRR</sequence>